<gene>
    <name evidence="3" type="ORF">LIN78_17825</name>
</gene>
<feature type="transmembrane region" description="Helical" evidence="1">
    <location>
        <begin position="40"/>
        <end position="64"/>
    </location>
</feature>
<comment type="caution">
    <text evidence="3">The sequence shown here is derived from an EMBL/GenBank/DDBJ whole genome shotgun (WGS) entry which is preliminary data.</text>
</comment>
<dbReference type="Proteomes" id="UP001165395">
    <property type="component" value="Unassembled WGS sequence"/>
</dbReference>
<sequence>MKNSKLLLLSGSVAFSAVGSQAFADVALPALDTSDAADVATWAIAGITSYFLIKATPVIVMWGVGKISSYLGRG</sequence>
<proteinExistence type="predicted"/>
<accession>A0ABS8DB13</accession>
<protein>
    <submittedName>
        <fullName evidence="3">Uncharacterized protein</fullName>
    </submittedName>
</protein>
<keyword evidence="4" id="KW-1185">Reference proteome</keyword>
<organism evidence="3 4">
    <name type="scientific">Leeia speluncae</name>
    <dbReference type="NCBI Taxonomy" id="2884804"/>
    <lineage>
        <taxon>Bacteria</taxon>
        <taxon>Pseudomonadati</taxon>
        <taxon>Pseudomonadota</taxon>
        <taxon>Betaproteobacteria</taxon>
        <taxon>Neisseriales</taxon>
        <taxon>Leeiaceae</taxon>
        <taxon>Leeia</taxon>
    </lineage>
</organism>
<keyword evidence="1" id="KW-0472">Membrane</keyword>
<keyword evidence="1" id="KW-1133">Transmembrane helix</keyword>
<evidence type="ECO:0000313" key="4">
    <source>
        <dbReference type="Proteomes" id="UP001165395"/>
    </source>
</evidence>
<dbReference type="EMBL" id="JAJBZT010000020">
    <property type="protein sequence ID" value="MCB6185409.1"/>
    <property type="molecule type" value="Genomic_DNA"/>
</dbReference>
<name>A0ABS8DB13_9NEIS</name>
<dbReference type="RefSeq" id="WP_227182240.1">
    <property type="nucleotide sequence ID" value="NZ_JAJBZT010000020.1"/>
</dbReference>
<evidence type="ECO:0000256" key="1">
    <source>
        <dbReference type="SAM" id="Phobius"/>
    </source>
</evidence>
<feature type="signal peptide" evidence="2">
    <location>
        <begin position="1"/>
        <end position="24"/>
    </location>
</feature>
<evidence type="ECO:0000313" key="3">
    <source>
        <dbReference type="EMBL" id="MCB6185409.1"/>
    </source>
</evidence>
<feature type="chain" id="PRO_5045915075" evidence="2">
    <location>
        <begin position="25"/>
        <end position="74"/>
    </location>
</feature>
<keyword evidence="1" id="KW-0812">Transmembrane</keyword>
<evidence type="ECO:0000256" key="2">
    <source>
        <dbReference type="SAM" id="SignalP"/>
    </source>
</evidence>
<reference evidence="3" key="1">
    <citation type="submission" date="2021-10" db="EMBL/GenBank/DDBJ databases">
        <title>The complete genome sequence of Leeia sp. TBRC 13508.</title>
        <authorList>
            <person name="Charoenyingcharoen P."/>
            <person name="Yukphan P."/>
        </authorList>
    </citation>
    <scope>NUCLEOTIDE SEQUENCE</scope>
    <source>
        <strain evidence="3">TBRC 13508</strain>
    </source>
</reference>
<keyword evidence="2" id="KW-0732">Signal</keyword>